<keyword evidence="2" id="KW-1185">Reference proteome</keyword>
<dbReference type="Gene3D" id="1.20.1070.10">
    <property type="entry name" value="Rhodopsin 7-helix transmembrane proteins"/>
    <property type="match status" value="1"/>
</dbReference>
<evidence type="ECO:0000313" key="2">
    <source>
        <dbReference type="Proteomes" id="UP000095282"/>
    </source>
</evidence>
<dbReference type="GO" id="GO:0008528">
    <property type="term" value="F:G protein-coupled peptide receptor activity"/>
    <property type="evidence" value="ECO:0007669"/>
    <property type="project" value="InterPro"/>
</dbReference>
<dbReference type="eggNOG" id="ENOG502TJHF">
    <property type="taxonomic scope" value="Eukaryota"/>
</dbReference>
<evidence type="ECO:0000256" key="1">
    <source>
        <dbReference type="SAM" id="Phobius"/>
    </source>
</evidence>
<reference evidence="3" key="1">
    <citation type="submission" date="2016-11" db="UniProtKB">
        <authorList>
            <consortium name="WormBaseParasite"/>
        </authorList>
    </citation>
    <scope>IDENTIFICATION</scope>
</reference>
<dbReference type="AlphaFoldDB" id="A0A1I7UEJ1"/>
<dbReference type="SUPFAM" id="SSF81321">
    <property type="entry name" value="Family A G protein-coupled receptor-like"/>
    <property type="match status" value="2"/>
</dbReference>
<feature type="transmembrane region" description="Helical" evidence="1">
    <location>
        <begin position="194"/>
        <end position="215"/>
    </location>
</feature>
<keyword evidence="1" id="KW-0812">Transmembrane</keyword>
<dbReference type="PANTHER" id="PTHR46846:SF3">
    <property type="entry name" value="G-PROTEIN COUPLED RECEPTORS FAMILY 1 PROFILE DOMAIN-CONTAINING PROTEIN-RELATED"/>
    <property type="match status" value="1"/>
</dbReference>
<feature type="transmembrane region" description="Helical" evidence="1">
    <location>
        <begin position="46"/>
        <end position="66"/>
    </location>
</feature>
<dbReference type="STRING" id="1561998.A0A1I7UEJ1"/>
<dbReference type="Pfam" id="PF10324">
    <property type="entry name" value="7TM_GPCR_Srw"/>
    <property type="match status" value="1"/>
</dbReference>
<name>A0A1I7UEJ1_9PELO</name>
<dbReference type="PANTHER" id="PTHR46846">
    <property type="entry name" value="SERPENTINE RECEPTOR, CLASS W-RELATED"/>
    <property type="match status" value="1"/>
</dbReference>
<dbReference type="Proteomes" id="UP000095282">
    <property type="component" value="Unplaced"/>
</dbReference>
<keyword evidence="1" id="KW-1133">Transmembrane helix</keyword>
<accession>A0A1I7UEJ1</accession>
<organism evidence="2 3">
    <name type="scientific">Caenorhabditis tropicalis</name>
    <dbReference type="NCBI Taxonomy" id="1561998"/>
    <lineage>
        <taxon>Eukaryota</taxon>
        <taxon>Metazoa</taxon>
        <taxon>Ecdysozoa</taxon>
        <taxon>Nematoda</taxon>
        <taxon>Chromadorea</taxon>
        <taxon>Rhabditida</taxon>
        <taxon>Rhabditina</taxon>
        <taxon>Rhabditomorpha</taxon>
        <taxon>Rhabditoidea</taxon>
        <taxon>Rhabditidae</taxon>
        <taxon>Peloderinae</taxon>
        <taxon>Caenorhabditis</taxon>
    </lineage>
</organism>
<feature type="transmembrane region" description="Helical" evidence="1">
    <location>
        <begin position="78"/>
        <end position="99"/>
    </location>
</feature>
<evidence type="ECO:0000313" key="3">
    <source>
        <dbReference type="WBParaSite" id="Csp11.Scaffold629.g8520.t2"/>
    </source>
</evidence>
<protein>
    <submittedName>
        <fullName evidence="3">G_PROTEIN_RECEP_F1_2 domain-containing protein</fullName>
    </submittedName>
</protein>
<proteinExistence type="predicted"/>
<keyword evidence="1" id="KW-0472">Membrane</keyword>
<sequence>MKNPPKPDFLSPEEYELLEDYYENYEDYSTPEDYDSTENLIIHESIQWNANLQAISILLNLIHFLILTRKQLRSNAIYIYMMAICLFDILNFGLCVYDISIQYVDSEVPRRIIKEEEKCPPQPKTELEQHILVVPMKIEDWFANQFYIVETILKFIPPVLYPILTIGLVIQLRIYKKKRQKSVTSVQKDNTTKLVLLMTISFMLSEGLSGLYAILRFTQIYWIRWNRQVDWSLYLVVASYLLDILRTINALSHPITCFLLSAQYRDTVKGMTCCCKRRNENNMSSAAAVFRRSSKKSTSMGAVTN</sequence>
<dbReference type="WBParaSite" id="Csp11.Scaffold629.g8520.t2">
    <property type="protein sequence ID" value="Csp11.Scaffold629.g8520.t2"/>
    <property type="gene ID" value="Csp11.Scaffold629.g8520"/>
</dbReference>
<feature type="transmembrane region" description="Helical" evidence="1">
    <location>
        <begin position="155"/>
        <end position="174"/>
    </location>
</feature>
<dbReference type="InterPro" id="IPR019427">
    <property type="entry name" value="7TM_GPCR_serpentine_rcpt_Srw"/>
</dbReference>